<keyword evidence="3" id="KW-1185">Reference proteome</keyword>
<sequence>MRTPTQIVRPWHYRQFGFAKPFAARKQAIKKQRSASGKPDEAVGNTASEHVGADEESVSGNLSGAEWGVLLDETDDVHRSLFMGLQILEMRPPLRQSVAHYTYRPIRALEWVARNFQELVYSARVIADIAGLCEFYVINRVFIYENSLNPPILHRKGWL</sequence>
<dbReference type="AlphaFoldDB" id="A0A126T467"/>
<organism evidence="2 3">
    <name type="scientific">Methylomonas denitrificans</name>
    <dbReference type="NCBI Taxonomy" id="1538553"/>
    <lineage>
        <taxon>Bacteria</taxon>
        <taxon>Pseudomonadati</taxon>
        <taxon>Pseudomonadota</taxon>
        <taxon>Gammaproteobacteria</taxon>
        <taxon>Methylococcales</taxon>
        <taxon>Methylococcaceae</taxon>
        <taxon>Methylomonas</taxon>
    </lineage>
</organism>
<gene>
    <name evidence="2" type="ORF">JT25_010180</name>
</gene>
<proteinExistence type="predicted"/>
<accession>A0A126T467</accession>
<reference evidence="2 3" key="1">
    <citation type="journal article" date="2015" name="Environ. Microbiol.">
        <title>Methane oxidation coupled to nitrate reduction under hypoxia by the Gammaproteobacterium Methylomonas denitrificans, sp. nov. type strain FJG1.</title>
        <authorList>
            <person name="Kits K.D."/>
            <person name="Klotz M.G."/>
            <person name="Stein L.Y."/>
        </authorList>
    </citation>
    <scope>NUCLEOTIDE SEQUENCE [LARGE SCALE GENOMIC DNA]</scope>
    <source>
        <strain evidence="2 3">FJG1</strain>
    </source>
</reference>
<protein>
    <submittedName>
        <fullName evidence="2">Uncharacterized protein</fullName>
    </submittedName>
</protein>
<evidence type="ECO:0000313" key="3">
    <source>
        <dbReference type="Proteomes" id="UP000030512"/>
    </source>
</evidence>
<name>A0A126T467_9GAMM</name>
<evidence type="ECO:0000256" key="1">
    <source>
        <dbReference type="SAM" id="MobiDB-lite"/>
    </source>
</evidence>
<dbReference type="EMBL" id="CP014476">
    <property type="protein sequence ID" value="AMK76852.1"/>
    <property type="molecule type" value="Genomic_DNA"/>
</dbReference>
<dbReference type="STRING" id="1538553.JT25_010180"/>
<dbReference type="Proteomes" id="UP000030512">
    <property type="component" value="Chromosome"/>
</dbReference>
<evidence type="ECO:0000313" key="2">
    <source>
        <dbReference type="EMBL" id="AMK76852.1"/>
    </source>
</evidence>
<feature type="region of interest" description="Disordered" evidence="1">
    <location>
        <begin position="30"/>
        <end position="59"/>
    </location>
</feature>
<dbReference type="KEGG" id="mdn:JT25_010180"/>